<dbReference type="InterPro" id="IPR008145">
    <property type="entry name" value="GK/Ca_channel_bsu"/>
</dbReference>
<dbReference type="InterPro" id="IPR017665">
    <property type="entry name" value="Guanylate_kinase"/>
</dbReference>
<organism evidence="11 12">
    <name type="scientific">Piscinibacterium candidicorallinum</name>
    <dbReference type="NCBI Taxonomy" id="1793872"/>
    <lineage>
        <taxon>Bacteria</taxon>
        <taxon>Pseudomonadati</taxon>
        <taxon>Pseudomonadota</taxon>
        <taxon>Betaproteobacteria</taxon>
        <taxon>Burkholderiales</taxon>
        <taxon>Piscinibacterium</taxon>
    </lineage>
</organism>
<dbReference type="SUPFAM" id="SSF52540">
    <property type="entry name" value="P-loop containing nucleoside triphosphate hydrolases"/>
    <property type="match status" value="1"/>
</dbReference>
<evidence type="ECO:0000259" key="10">
    <source>
        <dbReference type="PROSITE" id="PS50052"/>
    </source>
</evidence>
<evidence type="ECO:0000313" key="12">
    <source>
        <dbReference type="Proteomes" id="UP001595556"/>
    </source>
</evidence>
<evidence type="ECO:0000256" key="4">
    <source>
        <dbReference type="ARBA" id="ARBA00022679"/>
    </source>
</evidence>
<keyword evidence="6 9" id="KW-0418">Kinase</keyword>
<evidence type="ECO:0000256" key="7">
    <source>
        <dbReference type="ARBA" id="ARBA00022840"/>
    </source>
</evidence>
<keyword evidence="4 9" id="KW-0808">Transferase</keyword>
<protein>
    <recommendedName>
        <fullName evidence="3 9">Guanylate kinase</fullName>
        <ecNumber evidence="2 9">2.7.4.8</ecNumber>
    </recommendedName>
    <alternativeName>
        <fullName evidence="8 9">GMP kinase</fullName>
    </alternativeName>
</protein>
<dbReference type="EC" id="2.7.4.8" evidence="2 9"/>
<feature type="binding site" evidence="9">
    <location>
        <begin position="12"/>
        <end position="19"/>
    </location>
    <ligand>
        <name>ATP</name>
        <dbReference type="ChEBI" id="CHEBI:30616"/>
    </ligand>
</feature>
<keyword evidence="12" id="KW-1185">Reference proteome</keyword>
<dbReference type="EMBL" id="JBHRTI010000003">
    <property type="protein sequence ID" value="MFC3147285.1"/>
    <property type="molecule type" value="Genomic_DNA"/>
</dbReference>
<dbReference type="PROSITE" id="PS00856">
    <property type="entry name" value="GUANYLATE_KINASE_1"/>
    <property type="match status" value="1"/>
</dbReference>
<dbReference type="GO" id="GO:0004385">
    <property type="term" value="F:GMP kinase activity"/>
    <property type="evidence" value="ECO:0007669"/>
    <property type="project" value="UniProtKB-EC"/>
</dbReference>
<keyword evidence="7 9" id="KW-0067">ATP-binding</keyword>
<dbReference type="HAMAP" id="MF_00328">
    <property type="entry name" value="Guanylate_kinase"/>
    <property type="match status" value="1"/>
</dbReference>
<dbReference type="Gene3D" id="3.40.50.300">
    <property type="entry name" value="P-loop containing nucleotide triphosphate hydrolases"/>
    <property type="match status" value="1"/>
</dbReference>
<dbReference type="Pfam" id="PF00625">
    <property type="entry name" value="Guanylate_kin"/>
    <property type="match status" value="1"/>
</dbReference>
<dbReference type="RefSeq" id="WP_377302171.1">
    <property type="nucleotide sequence ID" value="NZ_CP180191.1"/>
</dbReference>
<dbReference type="NCBIfam" id="TIGR03263">
    <property type="entry name" value="guanyl_kin"/>
    <property type="match status" value="1"/>
</dbReference>
<name>A0ABV7H0J2_9BURK</name>
<dbReference type="InterPro" id="IPR020590">
    <property type="entry name" value="Guanylate_kinase_CS"/>
</dbReference>
<evidence type="ECO:0000256" key="9">
    <source>
        <dbReference type="HAMAP-Rule" id="MF_00328"/>
    </source>
</evidence>
<evidence type="ECO:0000313" key="11">
    <source>
        <dbReference type="EMBL" id="MFC3147285.1"/>
    </source>
</evidence>
<dbReference type="CDD" id="cd00071">
    <property type="entry name" value="GMPK"/>
    <property type="match status" value="1"/>
</dbReference>
<evidence type="ECO:0000256" key="8">
    <source>
        <dbReference type="ARBA" id="ARBA00030128"/>
    </source>
</evidence>
<evidence type="ECO:0000256" key="2">
    <source>
        <dbReference type="ARBA" id="ARBA00012961"/>
    </source>
</evidence>
<dbReference type="Proteomes" id="UP001595556">
    <property type="component" value="Unassembled WGS sequence"/>
</dbReference>
<evidence type="ECO:0000256" key="6">
    <source>
        <dbReference type="ARBA" id="ARBA00022777"/>
    </source>
</evidence>
<proteinExistence type="inferred from homology"/>
<reference evidence="12" key="1">
    <citation type="journal article" date="2019" name="Int. J. Syst. Evol. Microbiol.">
        <title>The Global Catalogue of Microorganisms (GCM) 10K type strain sequencing project: providing services to taxonomists for standard genome sequencing and annotation.</title>
        <authorList>
            <consortium name="The Broad Institute Genomics Platform"/>
            <consortium name="The Broad Institute Genome Sequencing Center for Infectious Disease"/>
            <person name="Wu L."/>
            <person name="Ma J."/>
        </authorList>
    </citation>
    <scope>NUCLEOTIDE SEQUENCE [LARGE SCALE GENOMIC DNA]</scope>
    <source>
        <strain evidence="12">KCTC 52168</strain>
    </source>
</reference>
<comment type="subcellular location">
    <subcellularLocation>
        <location evidence="9">Cytoplasm</location>
    </subcellularLocation>
</comment>
<keyword evidence="9" id="KW-0963">Cytoplasm</keyword>
<accession>A0ABV7H0J2</accession>
<dbReference type="Gene3D" id="3.30.63.10">
    <property type="entry name" value="Guanylate Kinase phosphate binding domain"/>
    <property type="match status" value="1"/>
</dbReference>
<keyword evidence="5 9" id="KW-0547">Nucleotide-binding</keyword>
<dbReference type="PROSITE" id="PS50052">
    <property type="entry name" value="GUANYLATE_KINASE_2"/>
    <property type="match status" value="1"/>
</dbReference>
<dbReference type="SMART" id="SM00072">
    <property type="entry name" value="GuKc"/>
    <property type="match status" value="1"/>
</dbReference>
<comment type="catalytic activity">
    <reaction evidence="9">
        <text>GMP + ATP = GDP + ADP</text>
        <dbReference type="Rhea" id="RHEA:20780"/>
        <dbReference type="ChEBI" id="CHEBI:30616"/>
        <dbReference type="ChEBI" id="CHEBI:58115"/>
        <dbReference type="ChEBI" id="CHEBI:58189"/>
        <dbReference type="ChEBI" id="CHEBI:456216"/>
        <dbReference type="EC" id="2.7.4.8"/>
    </reaction>
</comment>
<gene>
    <name evidence="9 11" type="primary">gmk</name>
    <name evidence="11" type="ORF">ACFOEN_06475</name>
</gene>
<evidence type="ECO:0000256" key="3">
    <source>
        <dbReference type="ARBA" id="ARBA00016296"/>
    </source>
</evidence>
<evidence type="ECO:0000256" key="1">
    <source>
        <dbReference type="ARBA" id="ARBA00005790"/>
    </source>
</evidence>
<dbReference type="InterPro" id="IPR008144">
    <property type="entry name" value="Guanylate_kin-like_dom"/>
</dbReference>
<evidence type="ECO:0000256" key="5">
    <source>
        <dbReference type="ARBA" id="ARBA00022741"/>
    </source>
</evidence>
<dbReference type="PANTHER" id="PTHR23117">
    <property type="entry name" value="GUANYLATE KINASE-RELATED"/>
    <property type="match status" value="1"/>
</dbReference>
<sequence>MAGKGSVFMVVAPSGAGKSSLVNALLAKDPHVRLSVSHTTRAPRPGEQNGREYHFVDVPTFQKMQAAHDFLESAEVHGNYYGTSKRWIAEQTAAGEDVLLEIDWQGARQVRKQFPHAVGVFILPPSIEALEARLHARGQDSAAVIARRLLAAGSEMAHAPEFEYVIINQEFSDALRALEAIVNATRHRFSVQAARYASTFAQLGVGGSQTLAD</sequence>
<comment type="function">
    <text evidence="9">Essential for recycling GMP and indirectly, cGMP.</text>
</comment>
<comment type="similarity">
    <text evidence="1 9">Belongs to the guanylate kinase family.</text>
</comment>
<comment type="caution">
    <text evidence="11">The sequence shown here is derived from an EMBL/GenBank/DDBJ whole genome shotgun (WGS) entry which is preliminary data.</text>
</comment>
<dbReference type="PANTHER" id="PTHR23117:SF13">
    <property type="entry name" value="GUANYLATE KINASE"/>
    <property type="match status" value="1"/>
</dbReference>
<feature type="domain" description="Guanylate kinase-like" evidence="10">
    <location>
        <begin position="5"/>
        <end position="183"/>
    </location>
</feature>
<dbReference type="InterPro" id="IPR027417">
    <property type="entry name" value="P-loop_NTPase"/>
</dbReference>